<evidence type="ECO:0000313" key="3">
    <source>
        <dbReference type="Proteomes" id="UP001642540"/>
    </source>
</evidence>
<feature type="region of interest" description="Disordered" evidence="1">
    <location>
        <begin position="1"/>
        <end position="34"/>
    </location>
</feature>
<sequence length="101" mass="11450">MPGGCSKKSKSSREGSRSKAKNRFTTGNNHHRHQARNHVLLMSLKLPYPPNLRQTTLLHQSPYNIQTRHNVVGLIVTTYFRKGVLKVITRMRLASSSEAIN</sequence>
<evidence type="ECO:0000256" key="1">
    <source>
        <dbReference type="SAM" id="MobiDB-lite"/>
    </source>
</evidence>
<protein>
    <submittedName>
        <fullName evidence="2">Uncharacterized protein</fullName>
    </submittedName>
</protein>
<gene>
    <name evidence="2" type="ORF">ODALV1_LOCUS7251</name>
</gene>
<name>A0ABP1Q540_9HEXA</name>
<reference evidence="2 3" key="1">
    <citation type="submission" date="2024-08" db="EMBL/GenBank/DDBJ databases">
        <authorList>
            <person name="Cucini C."/>
            <person name="Frati F."/>
        </authorList>
    </citation>
    <scope>NUCLEOTIDE SEQUENCE [LARGE SCALE GENOMIC DNA]</scope>
</reference>
<organism evidence="2 3">
    <name type="scientific">Orchesella dallaii</name>
    <dbReference type="NCBI Taxonomy" id="48710"/>
    <lineage>
        <taxon>Eukaryota</taxon>
        <taxon>Metazoa</taxon>
        <taxon>Ecdysozoa</taxon>
        <taxon>Arthropoda</taxon>
        <taxon>Hexapoda</taxon>
        <taxon>Collembola</taxon>
        <taxon>Entomobryomorpha</taxon>
        <taxon>Entomobryoidea</taxon>
        <taxon>Orchesellidae</taxon>
        <taxon>Orchesellinae</taxon>
        <taxon>Orchesella</taxon>
    </lineage>
</organism>
<comment type="caution">
    <text evidence="2">The sequence shown here is derived from an EMBL/GenBank/DDBJ whole genome shotgun (WGS) entry which is preliminary data.</text>
</comment>
<proteinExistence type="predicted"/>
<dbReference type="Proteomes" id="UP001642540">
    <property type="component" value="Unassembled WGS sequence"/>
</dbReference>
<accession>A0ABP1Q540</accession>
<keyword evidence="3" id="KW-1185">Reference proteome</keyword>
<dbReference type="EMBL" id="CAXLJM020000023">
    <property type="protein sequence ID" value="CAL8089075.1"/>
    <property type="molecule type" value="Genomic_DNA"/>
</dbReference>
<evidence type="ECO:0000313" key="2">
    <source>
        <dbReference type="EMBL" id="CAL8089075.1"/>
    </source>
</evidence>